<gene>
    <name evidence="2" type="ordered locus">Dred_1847</name>
</gene>
<feature type="domain" description="PAS" evidence="1">
    <location>
        <begin position="7"/>
        <end position="50"/>
    </location>
</feature>
<dbReference type="HOGENOM" id="CLU_2492812_0_0_9"/>
<evidence type="ECO:0000259" key="1">
    <source>
        <dbReference type="PROSITE" id="PS50112"/>
    </source>
</evidence>
<dbReference type="InterPro" id="IPR036890">
    <property type="entry name" value="HATPase_C_sf"/>
</dbReference>
<protein>
    <submittedName>
        <fullName evidence="2">Putative PAS/PAC sensor protein</fullName>
    </submittedName>
</protein>
<organism evidence="2 3">
    <name type="scientific">Desulforamulus reducens (strain ATCC BAA-1160 / DSM 100696 / MI-1)</name>
    <name type="common">Desulfotomaculum reducens</name>
    <dbReference type="NCBI Taxonomy" id="349161"/>
    <lineage>
        <taxon>Bacteria</taxon>
        <taxon>Bacillati</taxon>
        <taxon>Bacillota</taxon>
        <taxon>Clostridia</taxon>
        <taxon>Eubacteriales</taxon>
        <taxon>Peptococcaceae</taxon>
        <taxon>Desulforamulus</taxon>
    </lineage>
</organism>
<dbReference type="NCBIfam" id="TIGR00229">
    <property type="entry name" value="sensory_box"/>
    <property type="match status" value="1"/>
</dbReference>
<accession>A4J5L9</accession>
<dbReference type="Pfam" id="PF13188">
    <property type="entry name" value="PAS_8"/>
    <property type="match status" value="1"/>
</dbReference>
<dbReference type="Proteomes" id="UP000001556">
    <property type="component" value="Chromosome"/>
</dbReference>
<dbReference type="KEGG" id="drm:Dred_1847"/>
<proteinExistence type="predicted"/>
<reference evidence="2 3" key="1">
    <citation type="submission" date="2007-03" db="EMBL/GenBank/DDBJ databases">
        <title>Complete sequence of Desulfotomaculum reducens MI-1.</title>
        <authorList>
            <consortium name="US DOE Joint Genome Institute"/>
            <person name="Copeland A."/>
            <person name="Lucas S."/>
            <person name="Lapidus A."/>
            <person name="Barry K."/>
            <person name="Detter J.C."/>
            <person name="Glavina del Rio T."/>
            <person name="Hammon N."/>
            <person name="Israni S."/>
            <person name="Dalin E."/>
            <person name="Tice H."/>
            <person name="Pitluck S."/>
            <person name="Sims D."/>
            <person name="Brettin T."/>
            <person name="Bruce D."/>
            <person name="Han C."/>
            <person name="Tapia R."/>
            <person name="Schmutz J."/>
            <person name="Larimer F."/>
            <person name="Land M."/>
            <person name="Hauser L."/>
            <person name="Kyrpides N."/>
            <person name="Kim E."/>
            <person name="Tebo B.M."/>
            <person name="Richardson P."/>
        </authorList>
    </citation>
    <scope>NUCLEOTIDE SEQUENCE [LARGE SCALE GENOMIC DNA]</scope>
    <source>
        <strain evidence="2 3">MI-1</strain>
    </source>
</reference>
<sequence>MESLKQSKELYRILVDQAGVGIFVTDYDYHLTNVNPWICIMFGYTKEELIMGLGMSIVHSIVMSSNGTISVANNPGGPVRKTSLVV</sequence>
<dbReference type="Gene3D" id="3.30.450.20">
    <property type="entry name" value="PAS domain"/>
    <property type="match status" value="1"/>
</dbReference>
<dbReference type="AlphaFoldDB" id="A4J5L9"/>
<dbReference type="CDD" id="cd00130">
    <property type="entry name" value="PAS"/>
    <property type="match status" value="1"/>
</dbReference>
<evidence type="ECO:0000313" key="2">
    <source>
        <dbReference type="EMBL" id="ABO50372.1"/>
    </source>
</evidence>
<keyword evidence="3" id="KW-1185">Reference proteome</keyword>
<dbReference type="PROSITE" id="PS50112">
    <property type="entry name" value="PAS"/>
    <property type="match status" value="1"/>
</dbReference>
<dbReference type="SUPFAM" id="SSF55874">
    <property type="entry name" value="ATPase domain of HSP90 chaperone/DNA topoisomerase II/histidine kinase"/>
    <property type="match status" value="1"/>
</dbReference>
<dbReference type="EMBL" id="CP000612">
    <property type="protein sequence ID" value="ABO50372.1"/>
    <property type="molecule type" value="Genomic_DNA"/>
</dbReference>
<dbReference type="InterPro" id="IPR000014">
    <property type="entry name" value="PAS"/>
</dbReference>
<dbReference type="SUPFAM" id="SSF55785">
    <property type="entry name" value="PYP-like sensor domain (PAS domain)"/>
    <property type="match status" value="1"/>
</dbReference>
<name>A4J5L9_DESRM</name>
<dbReference type="OrthoDB" id="8573350at2"/>
<evidence type="ECO:0000313" key="3">
    <source>
        <dbReference type="Proteomes" id="UP000001556"/>
    </source>
</evidence>
<dbReference type="InterPro" id="IPR035965">
    <property type="entry name" value="PAS-like_dom_sf"/>
</dbReference>